<organism evidence="1 2">
    <name type="scientific">Sphingobium indicum BiD32</name>
    <dbReference type="NCBI Taxonomy" id="1301087"/>
    <lineage>
        <taxon>Bacteria</taxon>
        <taxon>Pseudomonadati</taxon>
        <taxon>Pseudomonadota</taxon>
        <taxon>Alphaproteobacteria</taxon>
        <taxon>Sphingomonadales</taxon>
        <taxon>Sphingomonadaceae</taxon>
        <taxon>Sphingobium</taxon>
    </lineage>
</organism>
<dbReference type="PANTHER" id="PTHR36154">
    <property type="entry name" value="DNA-BINDING TRANSCRIPTIONAL ACTIVATOR ALPA"/>
    <property type="match status" value="1"/>
</dbReference>
<dbReference type="InterPro" id="IPR052931">
    <property type="entry name" value="Prophage_regulatory_activator"/>
</dbReference>
<gene>
    <name evidence="1" type="ORF">EBBID32_1120</name>
</gene>
<comment type="caution">
    <text evidence="1">The sequence shown here is derived from an EMBL/GenBank/DDBJ whole genome shotgun (WGS) entry which is preliminary data.</text>
</comment>
<dbReference type="InterPro" id="IPR010260">
    <property type="entry name" value="AlpA"/>
</dbReference>
<reference evidence="1 2" key="1">
    <citation type="submission" date="2013-03" db="EMBL/GenBank/DDBJ databases">
        <authorList>
            <person name="Le V."/>
        </authorList>
    </citation>
    <scope>NUCLEOTIDE SEQUENCE [LARGE SCALE GENOMIC DNA]</scope>
    <source>
        <strain evidence="1 2">BiD32</strain>
    </source>
</reference>
<keyword evidence="2" id="KW-1185">Reference proteome</keyword>
<dbReference type="EMBL" id="CAVK010000007">
    <property type="protein sequence ID" value="CCW15784.1"/>
    <property type="molecule type" value="Genomic_DNA"/>
</dbReference>
<name>N1MG94_9SPHN</name>
<dbReference type="Gene3D" id="1.10.238.160">
    <property type="match status" value="1"/>
</dbReference>
<reference evidence="2" key="2">
    <citation type="submission" date="2013-04" db="EMBL/GenBank/DDBJ databases">
        <title>Bisphenol A degrading Sphingobium sp. strain BiD32.</title>
        <authorList>
            <person name="Nielsen J.L."/>
            <person name="Zhou N.A."/>
            <person name="Kjeldal H."/>
        </authorList>
    </citation>
    <scope>NUCLEOTIDE SEQUENCE [LARGE SCALE GENOMIC DNA]</scope>
    <source>
        <strain evidence="2">BiD32</strain>
    </source>
</reference>
<dbReference type="Pfam" id="PF05930">
    <property type="entry name" value="Phage_AlpA"/>
    <property type="match status" value="1"/>
</dbReference>
<protein>
    <submittedName>
        <fullName evidence="1">Phage transcriptional regulator, AlpA</fullName>
    </submittedName>
</protein>
<dbReference type="AlphaFoldDB" id="N1MG94"/>
<proteinExistence type="predicted"/>
<dbReference type="Proteomes" id="UP000013201">
    <property type="component" value="Unassembled WGS sequence"/>
</dbReference>
<dbReference type="RefSeq" id="WP_006948839.1">
    <property type="nucleotide sequence ID" value="NZ_CAVK010000007.1"/>
</dbReference>
<dbReference type="PANTHER" id="PTHR36154:SF1">
    <property type="entry name" value="DNA-BINDING TRANSCRIPTIONAL ACTIVATOR ALPA"/>
    <property type="match status" value="1"/>
</dbReference>
<evidence type="ECO:0000313" key="1">
    <source>
        <dbReference type="EMBL" id="CCW15784.1"/>
    </source>
</evidence>
<dbReference type="OrthoDB" id="1525365at2"/>
<sequence length="76" mass="8577">MASNPDRRRDNLLRIAEVKCRTTLSSATIYRKIAKGTFPASYRISDGLVAWYESDINAWIENPMGWNAQAQNDTGV</sequence>
<accession>N1MG94</accession>
<evidence type="ECO:0000313" key="2">
    <source>
        <dbReference type="Proteomes" id="UP000013201"/>
    </source>
</evidence>